<feature type="transmembrane region" description="Helical" evidence="1">
    <location>
        <begin position="342"/>
        <end position="364"/>
    </location>
</feature>
<dbReference type="Pfam" id="PF11028">
    <property type="entry name" value="TMEM260-like"/>
    <property type="match status" value="1"/>
</dbReference>
<dbReference type="AlphaFoldDB" id="A0A3B1C9M2"/>
<feature type="transmembrane region" description="Helical" evidence="1">
    <location>
        <begin position="215"/>
        <end position="236"/>
    </location>
</feature>
<dbReference type="PROSITE" id="PS50005">
    <property type="entry name" value="TPR"/>
    <property type="match status" value="4"/>
</dbReference>
<dbReference type="Gene3D" id="1.25.40.10">
    <property type="entry name" value="Tetratricopeptide repeat domain"/>
    <property type="match status" value="1"/>
</dbReference>
<accession>A0A3B1C9M2</accession>
<keyword evidence="1" id="KW-1133">Transmembrane helix</keyword>
<organism evidence="2">
    <name type="scientific">hydrothermal vent metagenome</name>
    <dbReference type="NCBI Taxonomy" id="652676"/>
    <lineage>
        <taxon>unclassified sequences</taxon>
        <taxon>metagenomes</taxon>
        <taxon>ecological metagenomes</taxon>
    </lineage>
</organism>
<dbReference type="InterPro" id="IPR052724">
    <property type="entry name" value="GT117_domain-containing"/>
</dbReference>
<dbReference type="PANTHER" id="PTHR16214:SF3">
    <property type="entry name" value="TRANSMEMBRANE PROTEIN 260"/>
    <property type="match status" value="1"/>
</dbReference>
<feature type="transmembrane region" description="Helical" evidence="1">
    <location>
        <begin position="33"/>
        <end position="54"/>
    </location>
</feature>
<dbReference type="InterPro" id="IPR011990">
    <property type="entry name" value="TPR-like_helical_dom_sf"/>
</dbReference>
<proteinExistence type="predicted"/>
<dbReference type="PANTHER" id="PTHR16214">
    <property type="entry name" value="TRANSMEMBRANE PROTEIN 260"/>
    <property type="match status" value="1"/>
</dbReference>
<feature type="transmembrane region" description="Helical" evidence="1">
    <location>
        <begin position="66"/>
        <end position="88"/>
    </location>
</feature>
<evidence type="ECO:0000313" key="2">
    <source>
        <dbReference type="EMBL" id="VAX26899.1"/>
    </source>
</evidence>
<gene>
    <name evidence="2" type="ORF">MNBD_NITROSPIRAE01-836</name>
</gene>
<feature type="transmembrane region" description="Helical" evidence="1">
    <location>
        <begin position="318"/>
        <end position="336"/>
    </location>
</feature>
<evidence type="ECO:0000256" key="1">
    <source>
        <dbReference type="SAM" id="Phobius"/>
    </source>
</evidence>
<feature type="transmembrane region" description="Helical" evidence="1">
    <location>
        <begin position="7"/>
        <end position="27"/>
    </location>
</feature>
<feature type="transmembrane region" description="Helical" evidence="1">
    <location>
        <begin position="108"/>
        <end position="127"/>
    </location>
</feature>
<feature type="transmembrane region" description="Helical" evidence="1">
    <location>
        <begin position="139"/>
        <end position="158"/>
    </location>
</feature>
<dbReference type="Pfam" id="PF13181">
    <property type="entry name" value="TPR_8"/>
    <property type="match status" value="1"/>
</dbReference>
<dbReference type="SUPFAM" id="SSF48452">
    <property type="entry name" value="TPR-like"/>
    <property type="match status" value="1"/>
</dbReference>
<keyword evidence="1" id="KW-0812">Transmembrane</keyword>
<name>A0A3B1C9M2_9ZZZZ</name>
<dbReference type="SMART" id="SM00028">
    <property type="entry name" value="TPR"/>
    <property type="match status" value="4"/>
</dbReference>
<keyword evidence="1" id="KW-0472">Membrane</keyword>
<protein>
    <submittedName>
        <fullName evidence="2">Uncharacterized protein</fullName>
    </submittedName>
</protein>
<feature type="transmembrane region" description="Helical" evidence="1">
    <location>
        <begin position="170"/>
        <end position="203"/>
    </location>
</feature>
<dbReference type="InterPro" id="IPR021280">
    <property type="entry name" value="TMEM260-like"/>
</dbReference>
<sequence length="710" mass="82358">MVSLFPLIIFFTSFSIYLFTAFPSIYWRDASEFQAIGYLLDIAHPAGSPLYAMIAKWVTFIPLGSIAFKVTLLSVIFGASLSVIFYWIMQSVLQMLFRDARPSLSSVYIDRISFVSTVFFLCSNAVWENANRAEVYTFQNFFTAIFILLLLKLPPFVSKTDPLNPNAEKIIYGLFFLFGISLGAHAILILYLPLLLVWVYFFCLKPKQSWISSDVSRQVLLTFFFFLIAFSVYLYLPIRSVQNPHYDWGNPETFTNLIFHVSDRKDANFHFSVPRGNIFSKLLLIYWDLYRENFSLLGIVLGILGAGYLFLKKRHALLVLLGLFFFPPFIFFIRYWTENSAYIPTFIVLAILLGVGIGVSILFCLKSFTGRPQKKWYLGFVSLVLVFQLVMLFSDHFKQNRKQVDYWQTTKIMSGILDRFKPGAVVISYHAWFGLSYLQQVEGKRPDVTILSLSSFIVPDLFTEFEASRFQNIVIPSVSTKDFGSAFLTENVHIRPIYWEPVVDYNKFVNPYLVPEGLFYRINPVEYQLNDESIQRYFSNLSDHLPFNEISNDLEEISFYAQILSGHGAYFLEKEVYEIALGHFKMAVEMVPNSTHFLNLLGITYAYMKDYQNAEQIFLRSISMNQENYQPYLNLAKMFVNNAEMEKAEYYFNKVILFFPNHRDALFFLGKVNAGRGNKVQALQFFQRVLEHNSNDEDVKKEIDLLSFDS</sequence>
<dbReference type="InterPro" id="IPR019734">
    <property type="entry name" value="TPR_rpt"/>
</dbReference>
<reference evidence="2" key="1">
    <citation type="submission" date="2018-06" db="EMBL/GenBank/DDBJ databases">
        <authorList>
            <person name="Zhirakovskaya E."/>
        </authorList>
    </citation>
    <scope>NUCLEOTIDE SEQUENCE</scope>
</reference>
<feature type="transmembrane region" description="Helical" evidence="1">
    <location>
        <begin position="294"/>
        <end position="311"/>
    </location>
</feature>
<feature type="transmembrane region" description="Helical" evidence="1">
    <location>
        <begin position="376"/>
        <end position="394"/>
    </location>
</feature>
<dbReference type="EMBL" id="UOGF01000018">
    <property type="protein sequence ID" value="VAX26899.1"/>
    <property type="molecule type" value="Genomic_DNA"/>
</dbReference>